<reference evidence="1" key="1">
    <citation type="submission" date="2021-05" db="EMBL/GenBank/DDBJ databases">
        <authorList>
            <person name="Pan Q."/>
            <person name="Jouanno E."/>
            <person name="Zahm M."/>
            <person name="Klopp C."/>
            <person name="Cabau C."/>
            <person name="Louis A."/>
            <person name="Berthelot C."/>
            <person name="Parey E."/>
            <person name="Roest Crollius H."/>
            <person name="Montfort J."/>
            <person name="Robinson-Rechavi M."/>
            <person name="Bouchez O."/>
            <person name="Lampietro C."/>
            <person name="Lopez Roques C."/>
            <person name="Donnadieu C."/>
            <person name="Postlethwait J."/>
            <person name="Bobe J."/>
            <person name="Dillon D."/>
            <person name="Chandos A."/>
            <person name="von Hippel F."/>
            <person name="Guiguen Y."/>
        </authorList>
    </citation>
    <scope>NUCLEOTIDE SEQUENCE</scope>
    <source>
        <strain evidence="1">YG-Jan2019</strain>
    </source>
</reference>
<dbReference type="EMBL" id="CM055740">
    <property type="protein sequence ID" value="KAJ8002494.1"/>
    <property type="molecule type" value="Genomic_DNA"/>
</dbReference>
<name>A0ACC2GFR2_DALPE</name>
<keyword evidence="2" id="KW-1185">Reference proteome</keyword>
<dbReference type="Proteomes" id="UP001157502">
    <property type="component" value="Chromosome 13"/>
</dbReference>
<organism evidence="1 2">
    <name type="scientific">Dallia pectoralis</name>
    <name type="common">Alaska blackfish</name>
    <dbReference type="NCBI Taxonomy" id="75939"/>
    <lineage>
        <taxon>Eukaryota</taxon>
        <taxon>Metazoa</taxon>
        <taxon>Chordata</taxon>
        <taxon>Craniata</taxon>
        <taxon>Vertebrata</taxon>
        <taxon>Euteleostomi</taxon>
        <taxon>Actinopterygii</taxon>
        <taxon>Neopterygii</taxon>
        <taxon>Teleostei</taxon>
        <taxon>Protacanthopterygii</taxon>
        <taxon>Esociformes</taxon>
        <taxon>Umbridae</taxon>
        <taxon>Dallia</taxon>
    </lineage>
</organism>
<evidence type="ECO:0000313" key="2">
    <source>
        <dbReference type="Proteomes" id="UP001157502"/>
    </source>
</evidence>
<protein>
    <submittedName>
        <fullName evidence="1">Uncharacterized protein</fullName>
    </submittedName>
</protein>
<proteinExistence type="predicted"/>
<gene>
    <name evidence="1" type="ORF">DPEC_G00159490</name>
</gene>
<comment type="caution">
    <text evidence="1">The sequence shown here is derived from an EMBL/GenBank/DDBJ whole genome shotgun (WGS) entry which is preliminary data.</text>
</comment>
<evidence type="ECO:0000313" key="1">
    <source>
        <dbReference type="EMBL" id="KAJ8002494.1"/>
    </source>
</evidence>
<accession>A0ACC2GFR2</accession>
<sequence length="236" mass="27039">MTNMQLLRVSIIEKLTAAAEEIFGMVEKTIAENQERVFRVQWLDLKLHRTDLQQLTLSETEVPLSGDEFPPEQQQCEEDWSPGLGHEDPESTQMKEEEQQTSQEEDQLQGPESYTESSIFTPAFEEDPTQPSNLYEALMDRSREADLLHSSAAEQIKTEPDGEDYRQSELTSVSPQLSAVLPHCSAAHSEDSERVCGMERTHTGERPYCCDNCGKQYITRRQLKAHMLTHRRETSY</sequence>